<reference evidence="16 17" key="1">
    <citation type="submission" date="2019-09" db="EMBL/GenBank/DDBJ databases">
        <title>Polymorphobacter sp. isolated from a lake in China.</title>
        <authorList>
            <person name="Liu Z."/>
        </authorList>
    </citation>
    <scope>NUCLEOTIDE SEQUENCE [LARGE SCALE GENOMIC DNA]</scope>
    <source>
        <strain evidence="16 17">D40P</strain>
    </source>
</reference>
<evidence type="ECO:0000256" key="3">
    <source>
        <dbReference type="ARBA" id="ARBA00022452"/>
    </source>
</evidence>
<keyword evidence="7" id="KW-0406">Ion transport</keyword>
<keyword evidence="5 11" id="KW-0812">Transmembrane</keyword>
<dbReference type="Pfam" id="PF07715">
    <property type="entry name" value="Plug"/>
    <property type="match status" value="1"/>
</dbReference>
<dbReference type="RefSeq" id="WP_152578696.1">
    <property type="nucleotide sequence ID" value="NZ_JAATJI010000001.1"/>
</dbReference>
<evidence type="ECO:0000313" key="16">
    <source>
        <dbReference type="EMBL" id="MQT18233.1"/>
    </source>
</evidence>
<dbReference type="PANTHER" id="PTHR32552:SF81">
    <property type="entry name" value="TONB-DEPENDENT OUTER MEMBRANE RECEPTOR"/>
    <property type="match status" value="1"/>
</dbReference>
<dbReference type="PANTHER" id="PTHR32552">
    <property type="entry name" value="FERRICHROME IRON RECEPTOR-RELATED"/>
    <property type="match status" value="1"/>
</dbReference>
<feature type="signal peptide" evidence="13">
    <location>
        <begin position="1"/>
        <end position="23"/>
    </location>
</feature>
<keyword evidence="8 12" id="KW-0798">TonB box</keyword>
<keyword evidence="2 11" id="KW-0813">Transport</keyword>
<dbReference type="Pfam" id="PF00593">
    <property type="entry name" value="TonB_dep_Rec_b-barrel"/>
    <property type="match status" value="1"/>
</dbReference>
<evidence type="ECO:0000256" key="11">
    <source>
        <dbReference type="PROSITE-ProRule" id="PRU01360"/>
    </source>
</evidence>
<dbReference type="SUPFAM" id="SSF56935">
    <property type="entry name" value="Porins"/>
    <property type="match status" value="1"/>
</dbReference>
<dbReference type="InterPro" id="IPR039426">
    <property type="entry name" value="TonB-dep_rcpt-like"/>
</dbReference>
<evidence type="ECO:0000256" key="6">
    <source>
        <dbReference type="ARBA" id="ARBA00023004"/>
    </source>
</evidence>
<evidence type="ECO:0000259" key="15">
    <source>
        <dbReference type="Pfam" id="PF07715"/>
    </source>
</evidence>
<feature type="domain" description="TonB-dependent receptor plug" evidence="15">
    <location>
        <begin position="50"/>
        <end position="159"/>
    </location>
</feature>
<dbReference type="GO" id="GO:0009279">
    <property type="term" value="C:cell outer membrane"/>
    <property type="evidence" value="ECO:0007669"/>
    <property type="project" value="UniProtKB-SubCell"/>
</dbReference>
<feature type="chain" id="PRO_5028860160" evidence="13">
    <location>
        <begin position="24"/>
        <end position="811"/>
    </location>
</feature>
<protein>
    <submittedName>
        <fullName evidence="16">TonB-dependent receptor</fullName>
    </submittedName>
</protein>
<accession>A0A7C9GR39</accession>
<dbReference type="Gene3D" id="2.40.170.20">
    <property type="entry name" value="TonB-dependent receptor, beta-barrel domain"/>
    <property type="match status" value="1"/>
</dbReference>
<dbReference type="InterPro" id="IPR000531">
    <property type="entry name" value="Beta-barrel_TonB"/>
</dbReference>
<evidence type="ECO:0000256" key="12">
    <source>
        <dbReference type="RuleBase" id="RU003357"/>
    </source>
</evidence>
<evidence type="ECO:0000256" key="5">
    <source>
        <dbReference type="ARBA" id="ARBA00022692"/>
    </source>
</evidence>
<comment type="subcellular location">
    <subcellularLocation>
        <location evidence="1 11">Cell outer membrane</location>
        <topology evidence="1 11">Multi-pass membrane protein</topology>
    </subcellularLocation>
</comment>
<dbReference type="OrthoDB" id="127311at2"/>
<evidence type="ECO:0000256" key="1">
    <source>
        <dbReference type="ARBA" id="ARBA00004571"/>
    </source>
</evidence>
<keyword evidence="9 11" id="KW-0472">Membrane</keyword>
<comment type="similarity">
    <text evidence="11 12">Belongs to the TonB-dependent receptor family.</text>
</comment>
<evidence type="ECO:0000259" key="14">
    <source>
        <dbReference type="Pfam" id="PF00593"/>
    </source>
</evidence>
<evidence type="ECO:0000256" key="4">
    <source>
        <dbReference type="ARBA" id="ARBA00022496"/>
    </source>
</evidence>
<dbReference type="PROSITE" id="PS52016">
    <property type="entry name" value="TONB_DEPENDENT_REC_3"/>
    <property type="match status" value="1"/>
</dbReference>
<dbReference type="GO" id="GO:0006826">
    <property type="term" value="P:iron ion transport"/>
    <property type="evidence" value="ECO:0007669"/>
    <property type="project" value="UniProtKB-KW"/>
</dbReference>
<keyword evidence="3 11" id="KW-1134">Transmembrane beta strand</keyword>
<evidence type="ECO:0000256" key="9">
    <source>
        <dbReference type="ARBA" id="ARBA00023136"/>
    </source>
</evidence>
<dbReference type="AlphaFoldDB" id="A0A7C9GR39"/>
<keyword evidence="17" id="KW-1185">Reference proteome</keyword>
<name>A0A7C9GR39_9SPHN</name>
<evidence type="ECO:0000256" key="7">
    <source>
        <dbReference type="ARBA" id="ARBA00023065"/>
    </source>
</evidence>
<keyword evidence="13" id="KW-0732">Signal</keyword>
<evidence type="ECO:0000256" key="13">
    <source>
        <dbReference type="SAM" id="SignalP"/>
    </source>
</evidence>
<sequence>MTLWQTLHTGAAIAALAAAPALAQEAAVAAPPVPPIPDIIVTAEHRADPAQQVPIALTVLTGDMLSARSLATPLAVAGMVPNMFASSAIGAASANDYTLRGLGQGATDPNFSPAVGTFVDDIYLSPVAGTNFQFFDIGRIAVLRGPQGTLYGRNTSAGAVTVAIDRPSDVLGGYGEFAYGAFNRLAGRASLNLPLSTGVALKLSGYFQDDRGYVHNTTTGERLNDSDAAGIRGALQLKLTDTLRWNLAGTYMRNDGDNLANSVCDPNAPTRCDARFAATGRLVRPPLLATTPLLPLGNRLDTQLYTSHIDWASDAIAISAITGFVTSRQRLAIDLTDGRAMPNAAVPFPVVNPVATGVTPVTRVGRHNQFSQELRLTGSLLDGRVDYIAGLLYLDSSDTSDLGYAIVDNGVIDKAGYLQVDINATDRIKLTGGVRYTDEETTFAITDARASCQPAAACFDTANLVGGPTTRKTKQWTPRFVASWRATDAVMAYASASRGFRSGGRDARVPQVAGILPFAPETSWSYEGGIKADAFGGRVRANLAAFWMVTRNAQAPLLTGGVPVAQFAGVPVLQNIPGYRNRGVELEVTAVPVTGLNLRASIGYQNARYTTDGATAVAQQQQLCRGELAAGKVPLAPPAGTLISVPGPGPGGRVPVIAFPAAGNCAAGIIDANGDVATPARTPDVTLGLGGAYDWAIPAAGIILTPSVDARYIGAFEAGTANATLFTGSVASPLGGSYPANPFGGDVITGSRNAAVWQVAAALTLRTDDNNWTLALECANCLDTAYTQSVAGTVRYLNPPRTWQVRARRVF</sequence>
<keyword evidence="4" id="KW-0410">Iron transport</keyword>
<gene>
    <name evidence="16" type="ORF">F3168_13305</name>
</gene>
<evidence type="ECO:0000256" key="8">
    <source>
        <dbReference type="ARBA" id="ARBA00023077"/>
    </source>
</evidence>
<organism evidence="16 17">
    <name type="scientific">Sandarakinorhabdus fusca</name>
    <dbReference type="NCBI Taxonomy" id="1439888"/>
    <lineage>
        <taxon>Bacteria</taxon>
        <taxon>Pseudomonadati</taxon>
        <taxon>Pseudomonadota</taxon>
        <taxon>Alphaproteobacteria</taxon>
        <taxon>Sphingomonadales</taxon>
        <taxon>Sphingosinicellaceae</taxon>
        <taxon>Sandarakinorhabdus</taxon>
    </lineage>
</organism>
<dbReference type="InterPro" id="IPR036942">
    <property type="entry name" value="Beta-barrel_TonB_sf"/>
</dbReference>
<dbReference type="Proteomes" id="UP000481327">
    <property type="component" value="Unassembled WGS sequence"/>
</dbReference>
<feature type="domain" description="TonB-dependent receptor-like beta-barrel" evidence="14">
    <location>
        <begin position="189"/>
        <end position="780"/>
    </location>
</feature>
<proteinExistence type="inferred from homology"/>
<evidence type="ECO:0000256" key="2">
    <source>
        <dbReference type="ARBA" id="ARBA00022448"/>
    </source>
</evidence>
<evidence type="ECO:0000313" key="17">
    <source>
        <dbReference type="Proteomes" id="UP000481327"/>
    </source>
</evidence>
<keyword evidence="16" id="KW-0675">Receptor</keyword>
<keyword evidence="10 11" id="KW-0998">Cell outer membrane</keyword>
<evidence type="ECO:0000256" key="10">
    <source>
        <dbReference type="ARBA" id="ARBA00023237"/>
    </source>
</evidence>
<comment type="caution">
    <text evidence="16">The sequence shown here is derived from an EMBL/GenBank/DDBJ whole genome shotgun (WGS) entry which is preliminary data.</text>
</comment>
<dbReference type="InterPro" id="IPR012910">
    <property type="entry name" value="Plug_dom"/>
</dbReference>
<dbReference type="EMBL" id="WIOL01000005">
    <property type="protein sequence ID" value="MQT18233.1"/>
    <property type="molecule type" value="Genomic_DNA"/>
</dbReference>
<keyword evidence="6" id="KW-0408">Iron</keyword>